<comment type="caution">
    <text evidence="1">The sequence shown here is derived from an EMBL/GenBank/DDBJ whole genome shotgun (WGS) entry which is preliminary data.</text>
</comment>
<evidence type="ECO:0000313" key="1">
    <source>
        <dbReference type="EMBL" id="MCI64542.1"/>
    </source>
</evidence>
<dbReference type="Proteomes" id="UP000265520">
    <property type="component" value="Unassembled WGS sequence"/>
</dbReference>
<feature type="non-terminal residue" evidence="1">
    <location>
        <position position="85"/>
    </location>
</feature>
<accession>A0A392TTZ8</accession>
<reference evidence="1 2" key="1">
    <citation type="journal article" date="2018" name="Front. Plant Sci.">
        <title>Red Clover (Trifolium pratense) and Zigzag Clover (T. medium) - A Picture of Genomic Similarities and Differences.</title>
        <authorList>
            <person name="Dluhosova J."/>
            <person name="Istvanek J."/>
            <person name="Nedelnik J."/>
            <person name="Repkova J."/>
        </authorList>
    </citation>
    <scope>NUCLEOTIDE SEQUENCE [LARGE SCALE GENOMIC DNA]</scope>
    <source>
        <strain evidence="2">cv. 10/8</strain>
        <tissue evidence="1">Leaf</tissue>
    </source>
</reference>
<proteinExistence type="predicted"/>
<sequence>SLEGELNGMIPIYCWHTPRKDEDFNPVVQSREDATPSLGDVVKKKVMKLLETGMIHGMPESLKVNPVGVTSKTKCFKQPPRRSIK</sequence>
<evidence type="ECO:0000313" key="2">
    <source>
        <dbReference type="Proteomes" id="UP000265520"/>
    </source>
</evidence>
<name>A0A392TTZ8_9FABA</name>
<organism evidence="1 2">
    <name type="scientific">Trifolium medium</name>
    <dbReference type="NCBI Taxonomy" id="97028"/>
    <lineage>
        <taxon>Eukaryota</taxon>
        <taxon>Viridiplantae</taxon>
        <taxon>Streptophyta</taxon>
        <taxon>Embryophyta</taxon>
        <taxon>Tracheophyta</taxon>
        <taxon>Spermatophyta</taxon>
        <taxon>Magnoliopsida</taxon>
        <taxon>eudicotyledons</taxon>
        <taxon>Gunneridae</taxon>
        <taxon>Pentapetalae</taxon>
        <taxon>rosids</taxon>
        <taxon>fabids</taxon>
        <taxon>Fabales</taxon>
        <taxon>Fabaceae</taxon>
        <taxon>Papilionoideae</taxon>
        <taxon>50 kb inversion clade</taxon>
        <taxon>NPAAA clade</taxon>
        <taxon>Hologalegina</taxon>
        <taxon>IRL clade</taxon>
        <taxon>Trifolieae</taxon>
        <taxon>Trifolium</taxon>
    </lineage>
</organism>
<protein>
    <submittedName>
        <fullName evidence="1">Uncharacterized protein</fullName>
    </submittedName>
</protein>
<dbReference type="EMBL" id="LXQA010658337">
    <property type="protein sequence ID" value="MCI64542.1"/>
    <property type="molecule type" value="Genomic_DNA"/>
</dbReference>
<keyword evidence="2" id="KW-1185">Reference proteome</keyword>
<dbReference type="AlphaFoldDB" id="A0A392TTZ8"/>
<feature type="non-terminal residue" evidence="1">
    <location>
        <position position="1"/>
    </location>
</feature>